<sequence>MTTLGAPHNLLFRWRNQEWMRAHSSQTESPPTTSPPGPWPLPPDPNIGVLNTSMDEDMAAGDVSLTHLPPRPTTVSPSSVFLIFLDSVIGNPDNCHGNGTVCLDPNSLGVIQCMMEAKSSCLVQMDKRMGQIYKALETLETRLQTASTVETSGQAAPVSTPPPQTVLKLLKPGVDQDKQTFVSGRESAGGELKGGFGFGVLSGHRRRIGQTRVVLEGAAGANRAGGAPGGREGSPVEDLVADLLAGVAAAQDSLSNL</sequence>
<feature type="region of interest" description="Disordered" evidence="1">
    <location>
        <begin position="21"/>
        <end position="43"/>
    </location>
</feature>
<gene>
    <name evidence="2" type="ORF">VP01_2354g3</name>
</gene>
<feature type="compositionally biased region" description="Pro residues" evidence="1">
    <location>
        <begin position="32"/>
        <end position="43"/>
    </location>
</feature>
<dbReference type="AlphaFoldDB" id="A0A0L6V769"/>
<dbReference type="STRING" id="27349.A0A0L6V769"/>
<reference evidence="2 3" key="1">
    <citation type="submission" date="2015-08" db="EMBL/GenBank/DDBJ databases">
        <title>Next Generation Sequencing and Analysis of the Genome of Puccinia sorghi L Schw, the Causal Agent of Maize Common Rust.</title>
        <authorList>
            <person name="Rochi L."/>
            <person name="Burguener G."/>
            <person name="Darino M."/>
            <person name="Turjanski A."/>
            <person name="Kreff E."/>
            <person name="Dieguez M.J."/>
            <person name="Sacco F."/>
        </authorList>
    </citation>
    <scope>NUCLEOTIDE SEQUENCE [LARGE SCALE GENOMIC DNA]</scope>
    <source>
        <strain evidence="2 3">RO10H11247</strain>
    </source>
</reference>
<proteinExistence type="predicted"/>
<protein>
    <submittedName>
        <fullName evidence="2">Uncharacterized protein</fullName>
    </submittedName>
</protein>
<name>A0A0L6V769_9BASI</name>
<evidence type="ECO:0000313" key="3">
    <source>
        <dbReference type="Proteomes" id="UP000037035"/>
    </source>
</evidence>
<accession>A0A0L6V769</accession>
<organism evidence="2 3">
    <name type="scientific">Puccinia sorghi</name>
    <dbReference type="NCBI Taxonomy" id="27349"/>
    <lineage>
        <taxon>Eukaryota</taxon>
        <taxon>Fungi</taxon>
        <taxon>Dikarya</taxon>
        <taxon>Basidiomycota</taxon>
        <taxon>Pucciniomycotina</taxon>
        <taxon>Pucciniomycetes</taxon>
        <taxon>Pucciniales</taxon>
        <taxon>Pucciniaceae</taxon>
        <taxon>Puccinia</taxon>
    </lineage>
</organism>
<dbReference type="Proteomes" id="UP000037035">
    <property type="component" value="Unassembled WGS sequence"/>
</dbReference>
<dbReference type="EMBL" id="LAVV01007230">
    <property type="protein sequence ID" value="KNZ56651.1"/>
    <property type="molecule type" value="Genomic_DNA"/>
</dbReference>
<comment type="caution">
    <text evidence="2">The sequence shown here is derived from an EMBL/GenBank/DDBJ whole genome shotgun (WGS) entry which is preliminary data.</text>
</comment>
<evidence type="ECO:0000256" key="1">
    <source>
        <dbReference type="SAM" id="MobiDB-lite"/>
    </source>
</evidence>
<dbReference type="VEuPathDB" id="FungiDB:VP01_2354g3"/>
<evidence type="ECO:0000313" key="2">
    <source>
        <dbReference type="EMBL" id="KNZ56651.1"/>
    </source>
</evidence>
<keyword evidence="3" id="KW-1185">Reference proteome</keyword>